<reference evidence="3" key="1">
    <citation type="submission" date="2021-03" db="EMBL/GenBank/DDBJ databases">
        <title>novel species isolated from a fishpond in China.</title>
        <authorList>
            <person name="Lu H."/>
            <person name="Cai Z."/>
        </authorList>
    </citation>
    <scope>NUCLEOTIDE SEQUENCE</scope>
    <source>
        <strain evidence="3">JCM 30855</strain>
    </source>
</reference>
<dbReference type="RefSeq" id="WP_206572053.1">
    <property type="nucleotide sequence ID" value="NZ_JAFKCV010000001.1"/>
</dbReference>
<feature type="coiled-coil region" evidence="2">
    <location>
        <begin position="142"/>
        <end position="183"/>
    </location>
</feature>
<dbReference type="InterPro" id="IPR006143">
    <property type="entry name" value="RND_pump_MFP"/>
</dbReference>
<name>A0A939IMM3_9ALTE</name>
<accession>A0A939IMM3</accession>
<organism evidence="3 4">
    <name type="scientific">Bowmanella dokdonensis</name>
    <dbReference type="NCBI Taxonomy" id="751969"/>
    <lineage>
        <taxon>Bacteria</taxon>
        <taxon>Pseudomonadati</taxon>
        <taxon>Pseudomonadota</taxon>
        <taxon>Gammaproteobacteria</taxon>
        <taxon>Alteromonadales</taxon>
        <taxon>Alteromonadaceae</taxon>
        <taxon>Bowmanella</taxon>
    </lineage>
</organism>
<dbReference type="GO" id="GO:0015562">
    <property type="term" value="F:efflux transmembrane transporter activity"/>
    <property type="evidence" value="ECO:0007669"/>
    <property type="project" value="TreeGrafter"/>
</dbReference>
<dbReference type="PANTHER" id="PTHR30469:SF15">
    <property type="entry name" value="HLYD FAMILY OF SECRETION PROTEINS"/>
    <property type="match status" value="1"/>
</dbReference>
<dbReference type="Gene3D" id="2.40.50.100">
    <property type="match status" value="1"/>
</dbReference>
<sequence>MQCTARVGQTQSRHGFWLPCCLLLCLAGCKGEAPEPEPPEPPLVETARAEHYGQDYKIAVKGFVRAPEQVRLVTEVSGIVADKSDRLEVGRRFARGEELFRLEQTDYQARVLQAQAELDNALVARSKARDNMARIQVLAAQNTASQARLDDAQLTLTNAEAQVKQARAHLQQADEALQDTRLEAPFDALIVSEEVSIGAYFSPAQTALTLIGADQLEVHAGLTPEQSAAVSRRLDASPATPIEVMPLDSQQRVIARLLSVSPVLDPDSRTINYAVLVDKTAQSDTVGLTVGEYVQVNFPARAENSLLLVPSASLRKNSHLYLLSQDNKLQKIPVTPVSYQDEGVLIKADKRLLDARLLLTSLVNESSGLQVRTRDD</sequence>
<dbReference type="SUPFAM" id="SSF111369">
    <property type="entry name" value="HlyD-like secretion proteins"/>
    <property type="match status" value="1"/>
</dbReference>
<keyword evidence="4" id="KW-1185">Reference proteome</keyword>
<gene>
    <name evidence="3" type="ORF">J0A66_01815</name>
</gene>
<comment type="similarity">
    <text evidence="1">Belongs to the membrane fusion protein (MFP) (TC 8.A.1) family.</text>
</comment>
<evidence type="ECO:0000256" key="1">
    <source>
        <dbReference type="ARBA" id="ARBA00009477"/>
    </source>
</evidence>
<evidence type="ECO:0000256" key="2">
    <source>
        <dbReference type="SAM" id="Coils"/>
    </source>
</evidence>
<dbReference type="Proteomes" id="UP000664654">
    <property type="component" value="Unassembled WGS sequence"/>
</dbReference>
<dbReference type="Gene3D" id="1.10.287.470">
    <property type="entry name" value="Helix hairpin bin"/>
    <property type="match status" value="1"/>
</dbReference>
<dbReference type="Gene3D" id="2.40.30.170">
    <property type="match status" value="1"/>
</dbReference>
<evidence type="ECO:0000313" key="4">
    <source>
        <dbReference type="Proteomes" id="UP000664654"/>
    </source>
</evidence>
<protein>
    <submittedName>
        <fullName evidence="3">Efflux RND transporter periplasmic adaptor subunit</fullName>
    </submittedName>
</protein>
<evidence type="ECO:0000313" key="3">
    <source>
        <dbReference type="EMBL" id="MBN7823950.1"/>
    </source>
</evidence>
<dbReference type="NCBIfam" id="TIGR01730">
    <property type="entry name" value="RND_mfp"/>
    <property type="match status" value="1"/>
</dbReference>
<keyword evidence="2" id="KW-0175">Coiled coil</keyword>
<comment type="caution">
    <text evidence="3">The sequence shown here is derived from an EMBL/GenBank/DDBJ whole genome shotgun (WGS) entry which is preliminary data.</text>
</comment>
<dbReference type="GO" id="GO:1990281">
    <property type="term" value="C:efflux pump complex"/>
    <property type="evidence" value="ECO:0007669"/>
    <property type="project" value="TreeGrafter"/>
</dbReference>
<proteinExistence type="inferred from homology"/>
<dbReference type="EMBL" id="JAFKCV010000001">
    <property type="protein sequence ID" value="MBN7823950.1"/>
    <property type="molecule type" value="Genomic_DNA"/>
</dbReference>
<dbReference type="PANTHER" id="PTHR30469">
    <property type="entry name" value="MULTIDRUG RESISTANCE PROTEIN MDTA"/>
    <property type="match status" value="1"/>
</dbReference>
<dbReference type="AlphaFoldDB" id="A0A939IMM3"/>